<gene>
    <name evidence="2" type="ORF">GGQ59_000871</name>
</gene>
<dbReference type="Gene3D" id="3.40.50.1820">
    <property type="entry name" value="alpha/beta hydrolase"/>
    <property type="match status" value="1"/>
</dbReference>
<organism evidence="2 3">
    <name type="scientific">Parvularcula dongshanensis</name>
    <dbReference type="NCBI Taxonomy" id="1173995"/>
    <lineage>
        <taxon>Bacteria</taxon>
        <taxon>Pseudomonadati</taxon>
        <taxon>Pseudomonadota</taxon>
        <taxon>Alphaproteobacteria</taxon>
        <taxon>Parvularculales</taxon>
        <taxon>Parvularculaceae</taxon>
        <taxon>Parvularcula</taxon>
    </lineage>
</organism>
<evidence type="ECO:0000259" key="1">
    <source>
        <dbReference type="Pfam" id="PF00561"/>
    </source>
</evidence>
<proteinExistence type="predicted"/>
<protein>
    <submittedName>
        <fullName evidence="2">Pimeloyl-ACP methyl ester carboxylesterase</fullName>
    </submittedName>
</protein>
<dbReference type="PANTHER" id="PTHR43798:SF33">
    <property type="entry name" value="HYDROLASE, PUTATIVE (AFU_ORTHOLOGUE AFUA_2G14860)-RELATED"/>
    <property type="match status" value="1"/>
</dbReference>
<dbReference type="PRINTS" id="PR00111">
    <property type="entry name" value="ABHYDROLASE"/>
</dbReference>
<dbReference type="AlphaFoldDB" id="A0A840I256"/>
<dbReference type="InterPro" id="IPR050266">
    <property type="entry name" value="AB_hydrolase_sf"/>
</dbReference>
<dbReference type="InterPro" id="IPR029058">
    <property type="entry name" value="AB_hydrolase_fold"/>
</dbReference>
<comment type="caution">
    <text evidence="2">The sequence shown here is derived from an EMBL/GenBank/DDBJ whole genome shotgun (WGS) entry which is preliminary data.</text>
</comment>
<dbReference type="Proteomes" id="UP000563524">
    <property type="component" value="Unassembled WGS sequence"/>
</dbReference>
<dbReference type="RefSeq" id="WP_183816150.1">
    <property type="nucleotide sequence ID" value="NZ_JACHOB010000001.1"/>
</dbReference>
<dbReference type="InterPro" id="IPR000073">
    <property type="entry name" value="AB_hydrolase_1"/>
</dbReference>
<dbReference type="PANTHER" id="PTHR43798">
    <property type="entry name" value="MONOACYLGLYCEROL LIPASE"/>
    <property type="match status" value="1"/>
</dbReference>
<reference evidence="2 3" key="1">
    <citation type="submission" date="2020-08" db="EMBL/GenBank/DDBJ databases">
        <title>Genomic Encyclopedia of Type Strains, Phase IV (KMG-IV): sequencing the most valuable type-strain genomes for metagenomic binning, comparative biology and taxonomic classification.</title>
        <authorList>
            <person name="Goeker M."/>
        </authorList>
    </citation>
    <scope>NUCLEOTIDE SEQUENCE [LARGE SCALE GENOMIC DNA]</scope>
    <source>
        <strain evidence="2 3">DSM 102850</strain>
    </source>
</reference>
<dbReference type="Pfam" id="PF00561">
    <property type="entry name" value="Abhydrolase_1"/>
    <property type="match status" value="1"/>
</dbReference>
<feature type="domain" description="AB hydrolase-1" evidence="1">
    <location>
        <begin position="33"/>
        <end position="281"/>
    </location>
</feature>
<accession>A0A840I256</accession>
<dbReference type="GO" id="GO:0016020">
    <property type="term" value="C:membrane"/>
    <property type="evidence" value="ECO:0007669"/>
    <property type="project" value="TreeGrafter"/>
</dbReference>
<dbReference type="EMBL" id="JACHOB010000001">
    <property type="protein sequence ID" value="MBB4658371.1"/>
    <property type="molecule type" value="Genomic_DNA"/>
</dbReference>
<keyword evidence="3" id="KW-1185">Reference proteome</keyword>
<sequence>MSGLPTGVPCSDTTVEVAGLRLAVRIWGDEAKPPVLLQHGLKDTGASWDWTVATLVDRYCLVVPELRGHGRSAHVPGGGYGDDDYLADFAAVNEWAEGRWPGPIALVGHSAGGNVALRYAAAFPQRVSRLCVIEGLGFSQEAYDRVTAAPWAARLRKETEARLARGRRPRRVFADEEEAIARFGALHPRLSAAQARHLAKAALRRGPEGWTWRHDPLVAFATVRPTPPADYLPLYAAIRCPVLLAYGTDSWASDPEADGRMAAFGEVSLRRYAGAGHWPHQDQPDAFGADLRRFLEKGAAAGR</sequence>
<name>A0A840I256_9PROT</name>
<dbReference type="SUPFAM" id="SSF53474">
    <property type="entry name" value="alpha/beta-Hydrolases"/>
    <property type="match status" value="1"/>
</dbReference>
<evidence type="ECO:0000313" key="2">
    <source>
        <dbReference type="EMBL" id="MBB4658371.1"/>
    </source>
</evidence>
<evidence type="ECO:0000313" key="3">
    <source>
        <dbReference type="Proteomes" id="UP000563524"/>
    </source>
</evidence>